<dbReference type="Gene3D" id="3.20.20.100">
    <property type="entry name" value="NADP-dependent oxidoreductase domain"/>
    <property type="match status" value="1"/>
</dbReference>
<dbReference type="GO" id="GO:0016491">
    <property type="term" value="F:oxidoreductase activity"/>
    <property type="evidence" value="ECO:0007669"/>
    <property type="project" value="UniProtKB-KW"/>
</dbReference>
<dbReference type="AlphaFoldDB" id="A0A381NNL5"/>
<dbReference type="PANTHER" id="PTHR43150">
    <property type="entry name" value="HYPERKINETIC, ISOFORM M"/>
    <property type="match status" value="1"/>
</dbReference>
<evidence type="ECO:0000259" key="4">
    <source>
        <dbReference type="Pfam" id="PF00248"/>
    </source>
</evidence>
<dbReference type="InterPro" id="IPR036812">
    <property type="entry name" value="NAD(P)_OxRdtase_dom_sf"/>
</dbReference>
<accession>A0A381NNL5</accession>
<dbReference type="PANTHER" id="PTHR43150:SF2">
    <property type="entry name" value="HYPERKINETIC, ISOFORM M"/>
    <property type="match status" value="1"/>
</dbReference>
<comment type="similarity">
    <text evidence="1">Belongs to the shaker potassium channel beta subunit family.</text>
</comment>
<keyword evidence="3" id="KW-0560">Oxidoreductase</keyword>
<organism evidence="5">
    <name type="scientific">marine metagenome</name>
    <dbReference type="NCBI Taxonomy" id="408172"/>
    <lineage>
        <taxon>unclassified sequences</taxon>
        <taxon>metagenomes</taxon>
        <taxon>ecological metagenomes</taxon>
    </lineage>
</organism>
<dbReference type="SUPFAM" id="SSF51430">
    <property type="entry name" value="NAD(P)-linked oxidoreductase"/>
    <property type="match status" value="1"/>
</dbReference>
<reference evidence="5" key="1">
    <citation type="submission" date="2018-05" db="EMBL/GenBank/DDBJ databases">
        <authorList>
            <person name="Lanie J.A."/>
            <person name="Ng W.-L."/>
            <person name="Kazmierczak K.M."/>
            <person name="Andrzejewski T.M."/>
            <person name="Davidsen T.M."/>
            <person name="Wayne K.J."/>
            <person name="Tettelin H."/>
            <person name="Glass J.I."/>
            <person name="Rusch D."/>
            <person name="Podicherti R."/>
            <person name="Tsui H.-C.T."/>
            <person name="Winkler M.E."/>
        </authorList>
    </citation>
    <scope>NUCLEOTIDE SEQUENCE</scope>
</reference>
<gene>
    <name evidence="5" type="ORF">METZ01_LOCUS7987</name>
</gene>
<keyword evidence="2" id="KW-0521">NADP</keyword>
<dbReference type="EMBL" id="UINC01000429">
    <property type="protein sequence ID" value="SUZ55133.1"/>
    <property type="molecule type" value="Genomic_DNA"/>
</dbReference>
<evidence type="ECO:0000313" key="5">
    <source>
        <dbReference type="EMBL" id="SUZ55133.1"/>
    </source>
</evidence>
<proteinExistence type="inferred from homology"/>
<dbReference type="InterPro" id="IPR005399">
    <property type="entry name" value="K_chnl_volt-dep_bsu_KCNAB-rel"/>
</dbReference>
<sequence>MKYRNLGKSGLKISELSYGSWVTFSFQMDTSMAAEMMKISYDKGVNFFDNAEAYANGKSEEIMGQALKKLAFPRDTYCLSSKVFWGGELPTQRGLSAKHIHDACNAALQRMQVDYLDLFFCHRPDPETPIEETVRAMHSLILQGKIIYWGTSEWSADQIEMAYKISEEKQLTPPIMEQPEYNIFNRSKMENEYLDLFKNRGLGTTIWSPLASGILSGKYKNGIPKSARMNLNGYEFLKDRLNSDEGETMLKITNELEEVANSIGMPLVNLALGWCLQNKNVSTVILGASNPDQLKQNLRTVDYLEQFDESLMKKINDIIS</sequence>
<evidence type="ECO:0000256" key="3">
    <source>
        <dbReference type="ARBA" id="ARBA00023002"/>
    </source>
</evidence>
<dbReference type="PRINTS" id="PR01577">
    <property type="entry name" value="KCNABCHANNEL"/>
</dbReference>
<dbReference type="InterPro" id="IPR023210">
    <property type="entry name" value="NADP_OxRdtase_dom"/>
</dbReference>
<name>A0A381NNL5_9ZZZZ</name>
<feature type="domain" description="NADP-dependent oxidoreductase" evidence="4">
    <location>
        <begin position="16"/>
        <end position="318"/>
    </location>
</feature>
<dbReference type="Pfam" id="PF00248">
    <property type="entry name" value="Aldo_ket_red"/>
    <property type="match status" value="1"/>
</dbReference>
<evidence type="ECO:0000256" key="1">
    <source>
        <dbReference type="ARBA" id="ARBA00006515"/>
    </source>
</evidence>
<protein>
    <recommendedName>
        <fullName evidence="4">NADP-dependent oxidoreductase domain-containing protein</fullName>
    </recommendedName>
</protein>
<evidence type="ECO:0000256" key="2">
    <source>
        <dbReference type="ARBA" id="ARBA00022857"/>
    </source>
</evidence>